<dbReference type="EMBL" id="JBJUIK010000008">
    <property type="protein sequence ID" value="KAL3520838.1"/>
    <property type="molecule type" value="Genomic_DNA"/>
</dbReference>
<dbReference type="Gene3D" id="1.10.510.10">
    <property type="entry name" value="Transferase(Phosphotransferase) domain 1"/>
    <property type="match status" value="1"/>
</dbReference>
<dbReference type="InterPro" id="IPR045272">
    <property type="entry name" value="ANXUR1/2-like"/>
</dbReference>
<feature type="domain" description="Protein kinase" evidence="1">
    <location>
        <begin position="42"/>
        <end position="324"/>
    </location>
</feature>
<dbReference type="InterPro" id="IPR000719">
    <property type="entry name" value="Prot_kinase_dom"/>
</dbReference>
<dbReference type="InterPro" id="IPR011009">
    <property type="entry name" value="Kinase-like_dom_sf"/>
</dbReference>
<name>A0ABD2ZPB6_9GENT</name>
<proteinExistence type="predicted"/>
<protein>
    <recommendedName>
        <fullName evidence="1">Protein kinase domain-containing protein</fullName>
    </recommendedName>
</protein>
<dbReference type="InterPro" id="IPR001245">
    <property type="entry name" value="Ser-Thr/Tyr_kinase_cat_dom"/>
</dbReference>
<dbReference type="PANTHER" id="PTHR27003">
    <property type="entry name" value="OS07G0166700 PROTEIN"/>
    <property type="match status" value="1"/>
</dbReference>
<dbReference type="Proteomes" id="UP001630127">
    <property type="component" value="Unassembled WGS sequence"/>
</dbReference>
<keyword evidence="3" id="KW-1185">Reference proteome</keyword>
<evidence type="ECO:0000313" key="3">
    <source>
        <dbReference type="Proteomes" id="UP001630127"/>
    </source>
</evidence>
<accession>A0ABD2ZPB6</accession>
<evidence type="ECO:0000313" key="2">
    <source>
        <dbReference type="EMBL" id="KAL3520838.1"/>
    </source>
</evidence>
<gene>
    <name evidence="2" type="ORF">ACH5RR_018987</name>
</gene>
<evidence type="ECO:0000259" key="1">
    <source>
        <dbReference type="PROSITE" id="PS50011"/>
    </source>
</evidence>
<dbReference type="AlphaFoldDB" id="A0ABD2ZPB6"/>
<organism evidence="2 3">
    <name type="scientific">Cinchona calisaya</name>
    <dbReference type="NCBI Taxonomy" id="153742"/>
    <lineage>
        <taxon>Eukaryota</taxon>
        <taxon>Viridiplantae</taxon>
        <taxon>Streptophyta</taxon>
        <taxon>Embryophyta</taxon>
        <taxon>Tracheophyta</taxon>
        <taxon>Spermatophyta</taxon>
        <taxon>Magnoliopsida</taxon>
        <taxon>eudicotyledons</taxon>
        <taxon>Gunneridae</taxon>
        <taxon>Pentapetalae</taxon>
        <taxon>asterids</taxon>
        <taxon>lamiids</taxon>
        <taxon>Gentianales</taxon>
        <taxon>Rubiaceae</taxon>
        <taxon>Cinchonoideae</taxon>
        <taxon>Cinchoneae</taxon>
        <taxon>Cinchona</taxon>
    </lineage>
</organism>
<dbReference type="SUPFAM" id="SSF56112">
    <property type="entry name" value="Protein kinase-like (PK-like)"/>
    <property type="match status" value="1"/>
</dbReference>
<comment type="caution">
    <text evidence="2">The sequence shown here is derived from an EMBL/GenBank/DDBJ whole genome shotgun (WGS) entry which is preliminary data.</text>
</comment>
<dbReference type="PANTHER" id="PTHR27003:SF434">
    <property type="entry name" value="RECEPTOR-LIKE PROTEIN KINASE FERONIA"/>
    <property type="match status" value="1"/>
</dbReference>
<reference evidence="2 3" key="1">
    <citation type="submission" date="2024-11" db="EMBL/GenBank/DDBJ databases">
        <title>A near-complete genome assembly of Cinchona calisaya.</title>
        <authorList>
            <person name="Lian D.C."/>
            <person name="Zhao X.W."/>
            <person name="Wei L."/>
        </authorList>
    </citation>
    <scope>NUCLEOTIDE SEQUENCE [LARGE SCALE GENOMIC DNA]</scope>
    <source>
        <tissue evidence="2">Nenye</tissue>
    </source>
</reference>
<dbReference type="Gene3D" id="3.30.200.20">
    <property type="entry name" value="Phosphorylase Kinase, domain 1"/>
    <property type="match status" value="1"/>
</dbReference>
<dbReference type="Pfam" id="PF07714">
    <property type="entry name" value="PK_Tyr_Ser-Thr"/>
    <property type="match status" value="1"/>
</dbReference>
<sequence length="363" mass="41813">MGWLWKAGWNIGKQTRRTNFILPTCSGPHFSVEDIQAAMDISTGHHFIIDGEFRKVSIGHMKQHPELAFSIYQCAIGGRKEVLDACSEIERLSQLRHPNLLSLMGYCHDKPQNQILLLYEHIGFGTLHSYLYGSKTNNHLQWKHRLKIGIGVAQGLDYLHKGTKKTIIHYNVRPENIILNENLRPKILNSGLSKLGPVANLEKARNETESAWLEYLSPEAMTPGFQSSEKSDVYSFGLVLLELLCSQKTKNFHLYSGNDERYLKHWVKNHIKTKKLEEVIDPSVEWEIASTCLGEFLKIAFSCLRFHKRERPSMSYVNEKLKFAMQLQEKAEARFQDFMGNGLDGGFNLEDVYQYITPYLEYD</sequence>
<dbReference type="PROSITE" id="PS50011">
    <property type="entry name" value="PROTEIN_KINASE_DOM"/>
    <property type="match status" value="1"/>
</dbReference>